<feature type="transmembrane region" description="Helical" evidence="1">
    <location>
        <begin position="202"/>
        <end position="222"/>
    </location>
</feature>
<dbReference type="Proteomes" id="UP000217784">
    <property type="component" value="Unassembled WGS sequence"/>
</dbReference>
<accession>A0A2A2H6A4</accession>
<gene>
    <name evidence="2" type="ORF">ASJ80_10800</name>
</gene>
<feature type="transmembrane region" description="Helical" evidence="1">
    <location>
        <begin position="162"/>
        <end position="195"/>
    </location>
</feature>
<dbReference type="EMBL" id="LMVM01000012">
    <property type="protein sequence ID" value="PAV04793.1"/>
    <property type="molecule type" value="Genomic_DNA"/>
</dbReference>
<protein>
    <recommendedName>
        <fullName evidence="4">Oligosaccharide repeat unit polymerase</fullName>
    </recommendedName>
</protein>
<dbReference type="Pfam" id="PF01901">
    <property type="entry name" value="O_anti_polymase"/>
    <property type="match status" value="1"/>
</dbReference>
<evidence type="ECO:0000313" key="2">
    <source>
        <dbReference type="EMBL" id="PAV04793.1"/>
    </source>
</evidence>
<feature type="transmembrane region" description="Helical" evidence="1">
    <location>
        <begin position="355"/>
        <end position="373"/>
    </location>
</feature>
<dbReference type="AlphaFoldDB" id="A0A2A2H6A4"/>
<evidence type="ECO:0000313" key="3">
    <source>
        <dbReference type="Proteomes" id="UP000217784"/>
    </source>
</evidence>
<comment type="caution">
    <text evidence="2">The sequence shown here is derived from an EMBL/GenBank/DDBJ whole genome shotgun (WGS) entry which is preliminary data.</text>
</comment>
<reference evidence="2 3" key="1">
    <citation type="journal article" date="2017" name="BMC Genomics">
        <title>Genomic analysis of methanogenic archaea reveals a shift towards energy conservation.</title>
        <authorList>
            <person name="Gilmore S.P."/>
            <person name="Henske J.K."/>
            <person name="Sexton J.A."/>
            <person name="Solomon K.V."/>
            <person name="Seppala S."/>
            <person name="Yoo J.I."/>
            <person name="Huyett L.M."/>
            <person name="Pressman A."/>
            <person name="Cogan J.Z."/>
            <person name="Kivenson V."/>
            <person name="Peng X."/>
            <person name="Tan Y."/>
            <person name="Valentine D.L."/>
            <person name="O'Malley M.A."/>
        </authorList>
    </citation>
    <scope>NUCLEOTIDE SEQUENCE [LARGE SCALE GENOMIC DNA]</scope>
    <source>
        <strain evidence="2 3">M.o.H.</strain>
    </source>
</reference>
<sequence length="385" mass="43104">MKVKNVDIFSPYIMVAVIILYVSLALVAYQYHLRGLDFVSGETLFAVFFGTLFFIIGALTPKIIGKFNLIPKLDMNSISKDKLKSKLQSSKLNYLLSEKVVLAVVLVALFLELLNTYLLGGIPLFSGYLKAKATTDLWRVSYLLFLPAINILIAKYPKKWYYLLALIGLVLFVATGYRTTTMVILISLFITLYYVKGLKFKHFLIFVAIAAVIGIAVGYIAVKSIEWQQWTLNPIQLVFYRAGFTMMVFDKIVHMAGATHGALFYNTFTPGHPRYIVGDVVLGYHKMITPTIFGAAMLDFGYIALAIQMFVLGLVLRLVHSAQKLMNGTFTAIYATILASTLIWTETGPTDFHGWFFYALASIALVVLAKTVWEISKKGSKPENI</sequence>
<evidence type="ECO:0008006" key="4">
    <source>
        <dbReference type="Google" id="ProtNLM"/>
    </source>
</evidence>
<dbReference type="OrthoDB" id="70767at2157"/>
<name>A0A2A2H6A4_METBR</name>
<proteinExistence type="predicted"/>
<dbReference type="NCBIfam" id="TIGR04370">
    <property type="entry name" value="glyco_rpt_poly"/>
    <property type="match status" value="1"/>
</dbReference>
<feature type="transmembrane region" description="Helical" evidence="1">
    <location>
        <begin position="292"/>
        <end position="316"/>
    </location>
</feature>
<keyword evidence="3" id="KW-1185">Reference proteome</keyword>
<feature type="transmembrane region" description="Helical" evidence="1">
    <location>
        <begin position="100"/>
        <end position="125"/>
    </location>
</feature>
<evidence type="ECO:0000256" key="1">
    <source>
        <dbReference type="SAM" id="Phobius"/>
    </source>
</evidence>
<dbReference type="RefSeq" id="WP_069582268.1">
    <property type="nucleotide sequence ID" value="NZ_LMVM01000012.1"/>
</dbReference>
<keyword evidence="1" id="KW-1133">Transmembrane helix</keyword>
<organism evidence="2 3">
    <name type="scientific">Methanobacterium bryantii</name>
    <dbReference type="NCBI Taxonomy" id="2161"/>
    <lineage>
        <taxon>Archaea</taxon>
        <taxon>Methanobacteriati</taxon>
        <taxon>Methanobacteriota</taxon>
        <taxon>Methanomada group</taxon>
        <taxon>Methanobacteria</taxon>
        <taxon>Methanobacteriales</taxon>
        <taxon>Methanobacteriaceae</taxon>
        <taxon>Methanobacterium</taxon>
    </lineage>
</organism>
<dbReference type="InterPro" id="IPR002760">
    <property type="entry name" value="O_anti_polymase"/>
</dbReference>
<keyword evidence="1" id="KW-0812">Transmembrane</keyword>
<feature type="transmembrane region" description="Helical" evidence="1">
    <location>
        <begin position="12"/>
        <end position="31"/>
    </location>
</feature>
<feature type="transmembrane region" description="Helical" evidence="1">
    <location>
        <begin position="137"/>
        <end position="156"/>
    </location>
</feature>
<keyword evidence="1" id="KW-0472">Membrane</keyword>
<feature type="transmembrane region" description="Helical" evidence="1">
    <location>
        <begin position="325"/>
        <end position="343"/>
    </location>
</feature>
<feature type="transmembrane region" description="Helical" evidence="1">
    <location>
        <begin position="43"/>
        <end position="64"/>
    </location>
</feature>